<dbReference type="OrthoDB" id="6357832at2759"/>
<comment type="caution">
    <text evidence="2">The sequence shown here is derived from an EMBL/GenBank/DDBJ whole genome shotgun (WGS) entry which is preliminary data.</text>
</comment>
<dbReference type="GO" id="GO:0045727">
    <property type="term" value="P:positive regulation of translation"/>
    <property type="evidence" value="ECO:0007669"/>
    <property type="project" value="InterPro"/>
</dbReference>
<dbReference type="GO" id="GO:0034518">
    <property type="term" value="C:RNA cap binding complex"/>
    <property type="evidence" value="ECO:0007669"/>
    <property type="project" value="TreeGrafter"/>
</dbReference>
<dbReference type="GO" id="GO:0003723">
    <property type="term" value="F:RNA binding"/>
    <property type="evidence" value="ECO:0007669"/>
    <property type="project" value="InterPro"/>
</dbReference>
<accession>A0A2J7R0I8</accession>
<sequence>MSAPSLARITRNVKKLEKPRPLKISGNHNRLSTIDGRLNSVEDIMALADTVSMHLANANFDQLLRVNIISICNNLKLFGQQLETVYKDQLDRIFVAFRNGCRDERLDYLSRIHLLEAIELRASNWQGCDNLTAYYKAKNTVENQDLLPVPDTPTLLSVAPPLLGTSSSPVQSQAPLLGPGEVIKTSGKFAKPTKIPGKNYCKDEVVIRNSDSGKVNPGAKERLVQITGPNEEKINHAKQLIEDTIRRNASPIRLEQPDKERMGGSSSSLNSSASDESNRFPDVRRSALLHSFSTNDASLGEYKYTVTVGNQSVKITGTNLDLVRTAKLVLDEHFNQDPEQFYGTGNFCTT</sequence>
<proteinExistence type="predicted"/>
<dbReference type="AlphaFoldDB" id="A0A2J7R0I8"/>
<dbReference type="PANTHER" id="PTHR20849">
    <property type="entry name" value="EUKARYOTIC TRANSLATION INITIATION FACTOR 4E-BINDING PROTEIN MEXTLI"/>
    <property type="match status" value="1"/>
</dbReference>
<gene>
    <name evidence="2" type="ORF">B7P43_G15492</name>
</gene>
<evidence type="ECO:0000313" key="2">
    <source>
        <dbReference type="EMBL" id="PNF34348.1"/>
    </source>
</evidence>
<dbReference type="Proteomes" id="UP000235965">
    <property type="component" value="Unassembled WGS sequence"/>
</dbReference>
<evidence type="ECO:0000313" key="3">
    <source>
        <dbReference type="Proteomes" id="UP000235965"/>
    </source>
</evidence>
<dbReference type="Gene3D" id="1.25.40.180">
    <property type="match status" value="1"/>
</dbReference>
<dbReference type="GO" id="GO:1901190">
    <property type="term" value="P:regulation of formation of translation initiation ternary complex"/>
    <property type="evidence" value="ECO:0007669"/>
    <property type="project" value="TreeGrafter"/>
</dbReference>
<dbReference type="SUPFAM" id="SSF54791">
    <property type="entry name" value="Eukaryotic type KH-domain (KH-domain type I)"/>
    <property type="match status" value="1"/>
</dbReference>
<evidence type="ECO:0008006" key="4">
    <source>
        <dbReference type="Google" id="ProtNLM"/>
    </source>
</evidence>
<organism evidence="2 3">
    <name type="scientific">Cryptotermes secundus</name>
    <dbReference type="NCBI Taxonomy" id="105785"/>
    <lineage>
        <taxon>Eukaryota</taxon>
        <taxon>Metazoa</taxon>
        <taxon>Ecdysozoa</taxon>
        <taxon>Arthropoda</taxon>
        <taxon>Hexapoda</taxon>
        <taxon>Insecta</taxon>
        <taxon>Pterygota</taxon>
        <taxon>Neoptera</taxon>
        <taxon>Polyneoptera</taxon>
        <taxon>Dictyoptera</taxon>
        <taxon>Blattodea</taxon>
        <taxon>Blattoidea</taxon>
        <taxon>Termitoidae</taxon>
        <taxon>Kalotermitidae</taxon>
        <taxon>Cryptotermitinae</taxon>
        <taxon>Cryptotermes</taxon>
    </lineage>
</organism>
<dbReference type="EMBL" id="NEVH01008240">
    <property type="protein sequence ID" value="PNF34352.1"/>
    <property type="molecule type" value="Genomic_DNA"/>
</dbReference>
<dbReference type="InterPro" id="IPR040160">
    <property type="entry name" value="Mxt"/>
</dbReference>
<dbReference type="GO" id="GO:0008190">
    <property type="term" value="F:eukaryotic initiation factor 4E binding"/>
    <property type="evidence" value="ECO:0007669"/>
    <property type="project" value="InterPro"/>
</dbReference>
<dbReference type="GO" id="GO:0003743">
    <property type="term" value="F:translation initiation factor activity"/>
    <property type="evidence" value="ECO:0007669"/>
    <property type="project" value="TreeGrafter"/>
</dbReference>
<feature type="region of interest" description="Disordered" evidence="1">
    <location>
        <begin position="245"/>
        <end position="280"/>
    </location>
</feature>
<keyword evidence="3" id="KW-1185">Reference proteome</keyword>
<reference evidence="2 3" key="1">
    <citation type="submission" date="2017-12" db="EMBL/GenBank/DDBJ databases">
        <title>Hemimetabolous genomes reveal molecular basis of termite eusociality.</title>
        <authorList>
            <person name="Harrison M.C."/>
            <person name="Jongepier E."/>
            <person name="Robertson H.M."/>
            <person name="Arning N."/>
            <person name="Bitard-Feildel T."/>
            <person name="Chao H."/>
            <person name="Childers C.P."/>
            <person name="Dinh H."/>
            <person name="Doddapaneni H."/>
            <person name="Dugan S."/>
            <person name="Gowin J."/>
            <person name="Greiner C."/>
            <person name="Han Y."/>
            <person name="Hu H."/>
            <person name="Hughes D.S.T."/>
            <person name="Huylmans A.-K."/>
            <person name="Kemena C."/>
            <person name="Kremer L.P.M."/>
            <person name="Lee S.L."/>
            <person name="Lopez-Ezquerra A."/>
            <person name="Mallet L."/>
            <person name="Monroy-Kuhn J.M."/>
            <person name="Moser A."/>
            <person name="Murali S.C."/>
            <person name="Muzny D.M."/>
            <person name="Otani S."/>
            <person name="Piulachs M.-D."/>
            <person name="Poelchau M."/>
            <person name="Qu J."/>
            <person name="Schaub F."/>
            <person name="Wada-Katsumata A."/>
            <person name="Worley K.C."/>
            <person name="Xie Q."/>
            <person name="Ylla G."/>
            <person name="Poulsen M."/>
            <person name="Gibbs R.A."/>
            <person name="Schal C."/>
            <person name="Richards S."/>
            <person name="Belles X."/>
            <person name="Korb J."/>
            <person name="Bornberg-Bauer E."/>
        </authorList>
    </citation>
    <scope>NUCLEOTIDE SEQUENCE [LARGE SCALE GENOMIC DNA]</scope>
    <source>
        <tissue evidence="2">Whole body</tissue>
    </source>
</reference>
<evidence type="ECO:0000256" key="1">
    <source>
        <dbReference type="SAM" id="MobiDB-lite"/>
    </source>
</evidence>
<dbReference type="GO" id="GO:0005737">
    <property type="term" value="C:cytoplasm"/>
    <property type="evidence" value="ECO:0007669"/>
    <property type="project" value="TreeGrafter"/>
</dbReference>
<dbReference type="PANTHER" id="PTHR20849:SF2">
    <property type="entry name" value="EUKARYOTIC TRANSLATION INITIATION FACTOR 4E-BINDING PROTEIN MEXTLI"/>
    <property type="match status" value="1"/>
</dbReference>
<name>A0A2J7R0I8_9NEOP</name>
<dbReference type="EMBL" id="NEVH01008240">
    <property type="protein sequence ID" value="PNF34348.1"/>
    <property type="molecule type" value="Genomic_DNA"/>
</dbReference>
<feature type="compositionally biased region" description="Low complexity" evidence="1">
    <location>
        <begin position="265"/>
        <end position="275"/>
    </location>
</feature>
<dbReference type="InterPro" id="IPR036612">
    <property type="entry name" value="KH_dom_type_1_sf"/>
</dbReference>
<protein>
    <recommendedName>
        <fullName evidence="4">Eukaryotic translation initiation factor 4E-binding protein Mextli</fullName>
    </recommendedName>
</protein>